<evidence type="ECO:0000313" key="6">
    <source>
        <dbReference type="EMBL" id="KAA8517093.1"/>
    </source>
</evidence>
<dbReference type="AlphaFoldDB" id="A0A5J4ZEN5"/>
<keyword evidence="1" id="KW-0479">Metal-binding</keyword>
<dbReference type="InterPro" id="IPR001965">
    <property type="entry name" value="Znf_PHD"/>
</dbReference>
<dbReference type="PROSITE" id="PS50081">
    <property type="entry name" value="ZF_DAG_PE_2"/>
    <property type="match status" value="1"/>
</dbReference>
<dbReference type="OrthoDB" id="938199at2759"/>
<gene>
    <name evidence="6" type="ORF">F0562_017386</name>
</gene>
<organism evidence="6 7">
    <name type="scientific">Nyssa sinensis</name>
    <dbReference type="NCBI Taxonomy" id="561372"/>
    <lineage>
        <taxon>Eukaryota</taxon>
        <taxon>Viridiplantae</taxon>
        <taxon>Streptophyta</taxon>
        <taxon>Embryophyta</taxon>
        <taxon>Tracheophyta</taxon>
        <taxon>Spermatophyta</taxon>
        <taxon>Magnoliopsida</taxon>
        <taxon>eudicotyledons</taxon>
        <taxon>Gunneridae</taxon>
        <taxon>Pentapetalae</taxon>
        <taxon>asterids</taxon>
        <taxon>Cornales</taxon>
        <taxon>Nyssaceae</taxon>
        <taxon>Nyssa</taxon>
    </lineage>
</organism>
<evidence type="ECO:0000256" key="1">
    <source>
        <dbReference type="ARBA" id="ARBA00022723"/>
    </source>
</evidence>
<sequence>MELQHFSHEHPLILREENEHDGEEVLQYCNGCLKKVISGPYYCCSVSCDYFLHKFCAELPREMKHPKHPEHPLTLLAKPPYHGGGCGCDVCHESWNSFVYHCSLCNFDVDVICVLLECRLEQCHEHPLIPLLRPVLSLCDACNTEHEGKFYLCITCQFWVHRDCASLPSTIKHSDHHHLLSLAYSLPEDYIKFGYTCDICCEETYGLCWFYYCSECRYVAHVNCATSKTEAFMSILLPDRKIKNLTEDVYPRLPVSDESVSLINHFLKMDLGENKRSREINHFSHDHPLILFDVQNNEESCSESKPSLLNEMKNDNKCNGCMLPISAPFYSCSQCNFFLHKWCAELPTEVWQHPCHPQHTLVLLPKCPRFFGLFRCQCCGINSNGFSFSCASCEFYLDVNCASLPSSITHEAHAHHRLVLKQPNDRLKCNACHQFWSWYYHFGFICDTCDFNLDLECALLPRKTSHRYEEHHPLTLTYSPVKDDSDEYFCEICEEELDPKNWFYHSGECDCNQWFHPECIHPYGRPKIMFGGTIKIANHPHPLTLSERLKDVSKCDYCGKYLFFSFLPSVKCLQCNYKLHYDCIESCNEQSS</sequence>
<dbReference type="PANTHER" id="PTHR32410:SF216">
    <property type="entry name" value="PHORBOL-ESTER_DAG-TYPE DOMAIN-CONTAINING PROTEIN"/>
    <property type="match status" value="1"/>
</dbReference>
<dbReference type="Pfam" id="PF00130">
    <property type="entry name" value="C1_1"/>
    <property type="match status" value="1"/>
</dbReference>
<dbReference type="SUPFAM" id="SSF57889">
    <property type="entry name" value="Cysteine-rich domain"/>
    <property type="match status" value="5"/>
</dbReference>
<proteinExistence type="predicted"/>
<protein>
    <recommendedName>
        <fullName evidence="5">Phorbol-ester/DAG-type domain-containing protein</fullName>
    </recommendedName>
</protein>
<dbReference type="Pfam" id="PF03107">
    <property type="entry name" value="C1_2"/>
    <property type="match status" value="8"/>
</dbReference>
<dbReference type="Proteomes" id="UP000325577">
    <property type="component" value="Linkage Group LG8"/>
</dbReference>
<reference evidence="6 7" key="1">
    <citation type="submission" date="2019-09" db="EMBL/GenBank/DDBJ databases">
        <title>A chromosome-level genome assembly of the Chinese tupelo Nyssa sinensis.</title>
        <authorList>
            <person name="Yang X."/>
            <person name="Kang M."/>
            <person name="Yang Y."/>
            <person name="Xiong H."/>
            <person name="Wang M."/>
            <person name="Zhang Z."/>
            <person name="Wang Z."/>
            <person name="Wu H."/>
            <person name="Ma T."/>
            <person name="Liu J."/>
            <person name="Xi Z."/>
        </authorList>
    </citation>
    <scope>NUCLEOTIDE SEQUENCE [LARGE SCALE GENOMIC DNA]</scope>
    <source>
        <strain evidence="6">J267</strain>
        <tissue evidence="6">Leaf</tissue>
    </source>
</reference>
<accession>A0A5J4ZEN5</accession>
<dbReference type="InterPro" id="IPR046349">
    <property type="entry name" value="C1-like_sf"/>
</dbReference>
<keyword evidence="4" id="KW-0862">Zinc</keyword>
<dbReference type="GO" id="GO:0008270">
    <property type="term" value="F:zinc ion binding"/>
    <property type="evidence" value="ECO:0007669"/>
    <property type="project" value="UniProtKB-KW"/>
</dbReference>
<dbReference type="InterPro" id="IPR004146">
    <property type="entry name" value="DC1"/>
</dbReference>
<name>A0A5J4ZEN5_9ASTE</name>
<dbReference type="SMART" id="SM00249">
    <property type="entry name" value="PHD"/>
    <property type="match status" value="3"/>
</dbReference>
<keyword evidence="3" id="KW-0863">Zinc-finger</keyword>
<dbReference type="InterPro" id="IPR002219">
    <property type="entry name" value="PKC_DAG/PE"/>
</dbReference>
<dbReference type="PANTHER" id="PTHR32410">
    <property type="entry name" value="CYSTEINE/HISTIDINE-RICH C1 DOMAIN FAMILY PROTEIN"/>
    <property type="match status" value="1"/>
</dbReference>
<evidence type="ECO:0000256" key="2">
    <source>
        <dbReference type="ARBA" id="ARBA00022737"/>
    </source>
</evidence>
<evidence type="ECO:0000256" key="3">
    <source>
        <dbReference type="ARBA" id="ARBA00022771"/>
    </source>
</evidence>
<dbReference type="InterPro" id="IPR053192">
    <property type="entry name" value="Vacuole_Formation_Reg"/>
</dbReference>
<keyword evidence="7" id="KW-1185">Reference proteome</keyword>
<evidence type="ECO:0000259" key="5">
    <source>
        <dbReference type="PROSITE" id="PS50081"/>
    </source>
</evidence>
<keyword evidence="2" id="KW-0677">Repeat</keyword>
<dbReference type="SMART" id="SM00109">
    <property type="entry name" value="C1"/>
    <property type="match status" value="3"/>
</dbReference>
<evidence type="ECO:0000313" key="7">
    <source>
        <dbReference type="Proteomes" id="UP000325577"/>
    </source>
</evidence>
<dbReference type="EMBL" id="CM018051">
    <property type="protein sequence ID" value="KAA8517093.1"/>
    <property type="molecule type" value="Genomic_DNA"/>
</dbReference>
<feature type="domain" description="Phorbol-ester/DAG-type" evidence="5">
    <location>
        <begin position="540"/>
        <end position="591"/>
    </location>
</feature>
<evidence type="ECO:0000256" key="4">
    <source>
        <dbReference type="ARBA" id="ARBA00022833"/>
    </source>
</evidence>
<dbReference type="Gene3D" id="3.30.60.20">
    <property type="match status" value="1"/>
</dbReference>